<dbReference type="OMA" id="RINYKPW"/>
<keyword evidence="6 9" id="KW-0408">Iron</keyword>
<evidence type="ECO:0000256" key="9">
    <source>
        <dbReference type="PIRNR" id="PIRNR009449"/>
    </source>
</evidence>
<dbReference type="RefSeq" id="XP_040724566.1">
    <property type="nucleotide sequence ID" value="XM_040872379.1"/>
</dbReference>
<evidence type="ECO:0000256" key="3">
    <source>
        <dbReference type="ARBA" id="ARBA00022515"/>
    </source>
</evidence>
<feature type="binding site" evidence="10">
    <location>
        <position position="431"/>
    </location>
    <ligand>
        <name>[4Fe-4S] cluster</name>
        <dbReference type="ChEBI" id="CHEBI:49883"/>
    </ligand>
</feature>
<dbReference type="PANTHER" id="PTHR10537">
    <property type="entry name" value="DNA PRIMASE LARGE SUBUNIT"/>
    <property type="match status" value="1"/>
</dbReference>
<evidence type="ECO:0000256" key="10">
    <source>
        <dbReference type="PIRSR" id="PIRSR009449-1"/>
    </source>
</evidence>
<feature type="binding site" evidence="10">
    <location>
        <position position="390"/>
    </location>
    <ligand>
        <name>[4Fe-4S] cluster</name>
        <dbReference type="ChEBI" id="CHEBI:49883"/>
    </ligand>
</feature>
<evidence type="ECO:0000256" key="1">
    <source>
        <dbReference type="ARBA" id="ARBA00010564"/>
    </source>
</evidence>
<reference evidence="12 13" key="1">
    <citation type="submission" date="2016-07" db="EMBL/GenBank/DDBJ databases">
        <title>Pervasive Adenine N6-methylation of Active Genes in Fungi.</title>
        <authorList>
            <consortium name="DOE Joint Genome Institute"/>
            <person name="Mondo S.J."/>
            <person name="Dannebaum R.O."/>
            <person name="Kuo R.C."/>
            <person name="Labutti K."/>
            <person name="Haridas S."/>
            <person name="Kuo A."/>
            <person name="Salamov A."/>
            <person name="Ahrendt S.R."/>
            <person name="Lipzen A."/>
            <person name="Sullivan W."/>
            <person name="Andreopoulos W.B."/>
            <person name="Clum A."/>
            <person name="Lindquist E."/>
            <person name="Daum C."/>
            <person name="Ramamoorthy G.K."/>
            <person name="Gryganskyi A."/>
            <person name="Culley D."/>
            <person name="Magnuson J.K."/>
            <person name="James T.Y."/>
            <person name="O'Malley M.A."/>
            <person name="Stajich J.E."/>
            <person name="Spatafora J.W."/>
            <person name="Visel A."/>
            <person name="Grigoriev I.V."/>
        </authorList>
    </citation>
    <scope>NUCLEOTIDE SEQUENCE [LARGE SCALE GENOMIC DNA]</scope>
    <source>
        <strain evidence="12 13">12-1054</strain>
    </source>
</reference>
<dbReference type="PIRSF" id="PIRSF009449">
    <property type="entry name" value="DNA_primase_large_subunit"/>
    <property type="match status" value="1"/>
</dbReference>
<keyword evidence="8 9" id="KW-0238">DNA-binding</keyword>
<dbReference type="InterPro" id="IPR016558">
    <property type="entry name" value="DNA_primase_lsu_euk"/>
</dbReference>
<feature type="binding site" evidence="10">
    <location>
        <position position="373"/>
    </location>
    <ligand>
        <name>[4Fe-4S] cluster</name>
        <dbReference type="ChEBI" id="CHEBI:49883"/>
    </ligand>
</feature>
<keyword evidence="13" id="KW-1185">Reference proteome</keyword>
<evidence type="ECO:0000256" key="2">
    <source>
        <dbReference type="ARBA" id="ARBA00022485"/>
    </source>
</evidence>
<comment type="function">
    <text evidence="9">DNA primase is the polymerase that synthesizes small RNA primers for the Okazaki fragments made during discontinuous DNA replication.</text>
</comment>
<keyword evidence="5 9" id="KW-0479">Metal-binding</keyword>
<dbReference type="Proteomes" id="UP000193685">
    <property type="component" value="Unassembled WGS sequence"/>
</dbReference>
<feature type="domain" description="DNA primase large subunit C-terminal" evidence="11">
    <location>
        <begin position="290"/>
        <end position="455"/>
    </location>
</feature>
<dbReference type="SUPFAM" id="SSF140914">
    <property type="entry name" value="PriB N-terminal domain-like"/>
    <property type="match status" value="1"/>
</dbReference>
<keyword evidence="4 9" id="KW-0235">DNA replication</keyword>
<evidence type="ECO:0000256" key="5">
    <source>
        <dbReference type="ARBA" id="ARBA00022723"/>
    </source>
</evidence>
<dbReference type="GO" id="GO:0006270">
    <property type="term" value="P:DNA replication initiation"/>
    <property type="evidence" value="ECO:0007669"/>
    <property type="project" value="TreeGrafter"/>
</dbReference>
<comment type="cofactor">
    <cofactor evidence="9">
        <name>[4Fe-4S] cluster</name>
        <dbReference type="ChEBI" id="CHEBI:49883"/>
    </cofactor>
    <text evidence="9">Binds 1 [4Fe-4S] cluster.</text>
</comment>
<dbReference type="OrthoDB" id="421393at2759"/>
<gene>
    <name evidence="12" type="ORF">BCR37DRAFT_59362</name>
</gene>
<sequence>MFSSKRQKLKLTASRRNFAQEIARETDYPTRLSFYTTPPLQEITVEDFQTWAIDRLHVLGEIESAMYRNKTPAELKTVMADLVDKYLPLASDSTRHAKGDHLDAERRKDHYSHFILRLAFCRSEDLRARFIRTESALFKYRFGLEDGPATTAFIKSLDLDWQAVSEAEVAQLHDKLLAASGARSIDHESYFKVDWTRVADLVAMRRVFVKGGLAYVPVSEQLSLIAAEFSTKLAAALEMTARAIPRLDEDDRLLPILTHLSKGFTAPEYTASGDFDGTAVTAAQVPSLLQHFPLCMRNLHDNLTHAHHLKYWGRQQYGLFLKAIGLSVEESLIFWRQSFKQITDEKFTKEYRYNVQHMYGLVGGRKSYRPMSCQQILTGPNPGAGECHGCPYKHFNKDALNASLAKIGISDSKTLKEVHESVASKHYHVACTKVFEATNPNVPLNESISHPNLYFEKSSGLGKDSTTQAIAAEVAQGGEPMAAD</sequence>
<evidence type="ECO:0000313" key="13">
    <source>
        <dbReference type="Proteomes" id="UP000193685"/>
    </source>
</evidence>
<keyword evidence="3 9" id="KW-0639">Primosome</keyword>
<dbReference type="STRING" id="56484.A0A1Y2FAK4"/>
<evidence type="ECO:0000256" key="7">
    <source>
        <dbReference type="ARBA" id="ARBA00023014"/>
    </source>
</evidence>
<keyword evidence="2 9" id="KW-0004">4Fe-4S</keyword>
<comment type="caution">
    <text evidence="12">The sequence shown here is derived from an EMBL/GenBank/DDBJ whole genome shotgun (WGS) entry which is preliminary data.</text>
</comment>
<evidence type="ECO:0000313" key="12">
    <source>
        <dbReference type="EMBL" id="ORY80921.1"/>
    </source>
</evidence>
<comment type="similarity">
    <text evidence="1 9">Belongs to the eukaryotic-type primase large subunit family.</text>
</comment>
<dbReference type="Pfam" id="PF04104">
    <property type="entry name" value="DNA_primase_lrg"/>
    <property type="match status" value="1"/>
</dbReference>
<evidence type="ECO:0000256" key="6">
    <source>
        <dbReference type="ARBA" id="ARBA00023004"/>
    </source>
</evidence>
<dbReference type="CDD" id="cd07322">
    <property type="entry name" value="PriL_PriS_Eukaryotic"/>
    <property type="match status" value="1"/>
</dbReference>
<protein>
    <recommendedName>
        <fullName evidence="9">DNA primase large subunit</fullName>
    </recommendedName>
</protein>
<name>A0A1Y2FAK4_PROLT</name>
<dbReference type="Gene3D" id="1.20.930.80">
    <property type="match status" value="1"/>
</dbReference>
<dbReference type="GeneID" id="63788978"/>
<dbReference type="GO" id="GO:0051539">
    <property type="term" value="F:4 iron, 4 sulfur cluster binding"/>
    <property type="evidence" value="ECO:0007669"/>
    <property type="project" value="UniProtKB-UniRule"/>
</dbReference>
<proteinExistence type="inferred from homology"/>
<dbReference type="InterPro" id="IPR007238">
    <property type="entry name" value="DNA_primase_lsu_euk/arc"/>
</dbReference>
<dbReference type="GO" id="GO:0003677">
    <property type="term" value="F:DNA binding"/>
    <property type="evidence" value="ECO:0007669"/>
    <property type="project" value="UniProtKB-UniRule"/>
</dbReference>
<dbReference type="GO" id="GO:0005658">
    <property type="term" value="C:alpha DNA polymerase:primase complex"/>
    <property type="evidence" value="ECO:0007669"/>
    <property type="project" value="TreeGrafter"/>
</dbReference>
<dbReference type="AlphaFoldDB" id="A0A1Y2FAK4"/>
<evidence type="ECO:0000256" key="4">
    <source>
        <dbReference type="ARBA" id="ARBA00022705"/>
    </source>
</evidence>
<dbReference type="Pfam" id="PF26466">
    <property type="entry name" value="DNA_primase_lrg_N"/>
    <property type="match status" value="1"/>
</dbReference>
<dbReference type="FunFam" id="1.20.930.80:FF:000003">
    <property type="entry name" value="DNA primase large subunit"/>
    <property type="match status" value="1"/>
</dbReference>
<feature type="binding site" evidence="10">
    <location>
        <position position="295"/>
    </location>
    <ligand>
        <name>[4Fe-4S] cluster</name>
        <dbReference type="ChEBI" id="CHEBI:49883"/>
    </ligand>
</feature>
<keyword evidence="7 9" id="KW-0411">Iron-sulfur</keyword>
<accession>A0A1Y2FAK4</accession>
<dbReference type="PANTHER" id="PTHR10537:SF3">
    <property type="entry name" value="DNA PRIMASE LARGE SUBUNIT"/>
    <property type="match status" value="1"/>
</dbReference>
<organism evidence="12 13">
    <name type="scientific">Protomyces lactucae-debilis</name>
    <dbReference type="NCBI Taxonomy" id="2754530"/>
    <lineage>
        <taxon>Eukaryota</taxon>
        <taxon>Fungi</taxon>
        <taxon>Dikarya</taxon>
        <taxon>Ascomycota</taxon>
        <taxon>Taphrinomycotina</taxon>
        <taxon>Taphrinomycetes</taxon>
        <taxon>Taphrinales</taxon>
        <taxon>Protomycetaceae</taxon>
        <taxon>Protomyces</taxon>
    </lineage>
</organism>
<dbReference type="GO" id="GO:0046872">
    <property type="term" value="F:metal ion binding"/>
    <property type="evidence" value="ECO:0007669"/>
    <property type="project" value="UniProtKB-UniRule"/>
</dbReference>
<dbReference type="GO" id="GO:0006269">
    <property type="term" value="P:DNA replication, synthesis of primer"/>
    <property type="evidence" value="ECO:0007669"/>
    <property type="project" value="UniProtKB-KW"/>
</dbReference>
<dbReference type="InterPro" id="IPR058560">
    <property type="entry name" value="DNA_primase_C"/>
</dbReference>
<dbReference type="EMBL" id="MCFI01000012">
    <property type="protein sequence ID" value="ORY80921.1"/>
    <property type="molecule type" value="Genomic_DNA"/>
</dbReference>
<evidence type="ECO:0000256" key="8">
    <source>
        <dbReference type="ARBA" id="ARBA00023125"/>
    </source>
</evidence>
<evidence type="ECO:0000259" key="11">
    <source>
        <dbReference type="Pfam" id="PF04104"/>
    </source>
</evidence>